<reference evidence="3 4" key="1">
    <citation type="submission" date="2018-05" db="EMBL/GenBank/DDBJ databases">
        <title>Genomic Encyclopedia of Archaeal and Bacterial Type Strains, Phase II (KMG-II): from individual species to whole genera.</title>
        <authorList>
            <person name="Goeker M."/>
        </authorList>
    </citation>
    <scope>NUCLEOTIDE SEQUENCE [LARGE SCALE GENOMIC DNA]</scope>
    <source>
        <strain evidence="3 4">DSM 19975</strain>
    </source>
</reference>
<evidence type="ECO:0000259" key="2">
    <source>
        <dbReference type="PROSITE" id="PS51677"/>
    </source>
</evidence>
<dbReference type="GO" id="GO:0005975">
    <property type="term" value="P:carbohydrate metabolic process"/>
    <property type="evidence" value="ECO:0007669"/>
    <property type="project" value="InterPro"/>
</dbReference>
<protein>
    <submittedName>
        <fullName evidence="3">Polysaccharide deacetylase</fullName>
    </submittedName>
</protein>
<accession>A0A316HFJ4</accession>
<evidence type="ECO:0000256" key="1">
    <source>
        <dbReference type="ARBA" id="ARBA00022729"/>
    </source>
</evidence>
<dbReference type="SUPFAM" id="SSF88713">
    <property type="entry name" value="Glycoside hydrolase/deacetylase"/>
    <property type="match status" value="1"/>
</dbReference>
<dbReference type="InterPro" id="IPR002509">
    <property type="entry name" value="NODB_dom"/>
</dbReference>
<dbReference type="RefSeq" id="WP_109607387.1">
    <property type="nucleotide sequence ID" value="NZ_QGHA01000002.1"/>
</dbReference>
<dbReference type="CDD" id="cd10918">
    <property type="entry name" value="CE4_NodB_like_5s_6s"/>
    <property type="match status" value="1"/>
</dbReference>
<evidence type="ECO:0000313" key="3">
    <source>
        <dbReference type="EMBL" id="PWK79177.1"/>
    </source>
</evidence>
<sequence>MNIVQKIWQRCKRKAVYFDGNARHALGMNKTIYQNARCKRILLYHNVCKTDPHKFNTLFITVERLEEHLKFYKKHFNVISLDDYYAGNFSDEKYNICLTFDDGLANNYRYILPLLNKYQIPATFFITGIRDAGFDILWNDFLSTASKYGPEKFNYKSYSCHKNRNGKYVTETGQLLADELRKTGFEEKAELMSYLETIVDFRANSNDDDYWLQTTSDQIRALSASPLVTIGAHGYYHNDLAGIPVTDAFEEMRRCKAYLEEITGKAIKGIAFPYGSYNADVLKMAGMAGFSQLLATDYLNPHDGANPGMRERLTVNPFISTANQMNAIIRGHYA</sequence>
<dbReference type="PROSITE" id="PS51677">
    <property type="entry name" value="NODB"/>
    <property type="match status" value="1"/>
</dbReference>
<comment type="caution">
    <text evidence="3">The sequence shown here is derived from an EMBL/GenBank/DDBJ whole genome shotgun (WGS) entry which is preliminary data.</text>
</comment>
<keyword evidence="1" id="KW-0732">Signal</keyword>
<dbReference type="Proteomes" id="UP000245678">
    <property type="component" value="Unassembled WGS sequence"/>
</dbReference>
<dbReference type="InterPro" id="IPR051398">
    <property type="entry name" value="Polysacch_Deacetylase"/>
</dbReference>
<organism evidence="3 4">
    <name type="scientific">Mucilaginibacter oryzae</name>
    <dbReference type="NCBI Taxonomy" id="468058"/>
    <lineage>
        <taxon>Bacteria</taxon>
        <taxon>Pseudomonadati</taxon>
        <taxon>Bacteroidota</taxon>
        <taxon>Sphingobacteriia</taxon>
        <taxon>Sphingobacteriales</taxon>
        <taxon>Sphingobacteriaceae</taxon>
        <taxon>Mucilaginibacter</taxon>
    </lineage>
</organism>
<evidence type="ECO:0000313" key="4">
    <source>
        <dbReference type="Proteomes" id="UP000245678"/>
    </source>
</evidence>
<feature type="domain" description="NodB homology" evidence="2">
    <location>
        <begin position="94"/>
        <end position="334"/>
    </location>
</feature>
<dbReference type="AlphaFoldDB" id="A0A316HFJ4"/>
<dbReference type="Pfam" id="PF01522">
    <property type="entry name" value="Polysacc_deac_1"/>
    <property type="match status" value="2"/>
</dbReference>
<proteinExistence type="predicted"/>
<dbReference type="InterPro" id="IPR011330">
    <property type="entry name" value="Glyco_hydro/deAcase_b/a-brl"/>
</dbReference>
<dbReference type="PANTHER" id="PTHR34216:SF7">
    <property type="entry name" value="POLY-BETA-1,6-N-ACETYL-D-GLUCOSAMINE N-DEACETYLASE"/>
    <property type="match status" value="1"/>
</dbReference>
<dbReference type="EMBL" id="QGHA01000002">
    <property type="protein sequence ID" value="PWK79177.1"/>
    <property type="molecule type" value="Genomic_DNA"/>
</dbReference>
<keyword evidence="4" id="KW-1185">Reference proteome</keyword>
<dbReference type="PANTHER" id="PTHR34216">
    <property type="match status" value="1"/>
</dbReference>
<dbReference type="Gene3D" id="3.20.20.370">
    <property type="entry name" value="Glycoside hydrolase/deacetylase"/>
    <property type="match status" value="1"/>
</dbReference>
<gene>
    <name evidence="3" type="ORF">LX99_01633</name>
</gene>
<dbReference type="GO" id="GO:0016810">
    <property type="term" value="F:hydrolase activity, acting on carbon-nitrogen (but not peptide) bonds"/>
    <property type="evidence" value="ECO:0007669"/>
    <property type="project" value="InterPro"/>
</dbReference>
<name>A0A316HFJ4_9SPHI</name>